<dbReference type="WBParaSite" id="SSLN_0001319201-mRNA-1">
    <property type="protein sequence ID" value="SSLN_0001319201-mRNA-1"/>
    <property type="gene ID" value="SSLN_0001319201"/>
</dbReference>
<dbReference type="Gene3D" id="3.60.21.10">
    <property type="match status" value="1"/>
</dbReference>
<dbReference type="InterPro" id="IPR004843">
    <property type="entry name" value="Calcineurin-like_PHP"/>
</dbReference>
<evidence type="ECO:0000313" key="4">
    <source>
        <dbReference type="WBParaSite" id="SSLN_0001319201-mRNA-1"/>
    </source>
</evidence>
<dbReference type="Pfam" id="PF00149">
    <property type="entry name" value="Metallophos"/>
    <property type="match status" value="1"/>
</dbReference>
<keyword evidence="3" id="KW-1185">Reference proteome</keyword>
<evidence type="ECO:0000313" key="2">
    <source>
        <dbReference type="EMBL" id="VDL99093.1"/>
    </source>
</evidence>
<dbReference type="SUPFAM" id="SSF56300">
    <property type="entry name" value="Metallo-dependent phosphatases"/>
    <property type="match status" value="1"/>
</dbReference>
<dbReference type="STRING" id="70667.A0A183T8B0"/>
<reference evidence="2 3" key="2">
    <citation type="submission" date="2018-11" db="EMBL/GenBank/DDBJ databases">
        <authorList>
            <consortium name="Pathogen Informatics"/>
        </authorList>
    </citation>
    <scope>NUCLEOTIDE SEQUENCE [LARGE SCALE GENOMIC DNA]</scope>
    <source>
        <strain evidence="2 3">NST_G2</strain>
    </source>
</reference>
<feature type="domain" description="Calcineurin-like phosphoesterase" evidence="1">
    <location>
        <begin position="64"/>
        <end position="243"/>
    </location>
</feature>
<dbReference type="AlphaFoldDB" id="A0A183T8B0"/>
<evidence type="ECO:0000259" key="1">
    <source>
        <dbReference type="Pfam" id="PF00149"/>
    </source>
</evidence>
<organism evidence="4">
    <name type="scientific">Schistocephalus solidus</name>
    <name type="common">Tapeworm</name>
    <dbReference type="NCBI Taxonomy" id="70667"/>
    <lineage>
        <taxon>Eukaryota</taxon>
        <taxon>Metazoa</taxon>
        <taxon>Spiralia</taxon>
        <taxon>Lophotrochozoa</taxon>
        <taxon>Platyhelminthes</taxon>
        <taxon>Cestoda</taxon>
        <taxon>Eucestoda</taxon>
        <taxon>Diphyllobothriidea</taxon>
        <taxon>Diphyllobothriidae</taxon>
        <taxon>Schistocephalus</taxon>
    </lineage>
</organism>
<reference evidence="4" key="1">
    <citation type="submission" date="2016-06" db="UniProtKB">
        <authorList>
            <consortium name="WormBaseParasite"/>
        </authorList>
    </citation>
    <scope>IDENTIFICATION</scope>
</reference>
<accession>A0A183T8B0</accession>
<dbReference type="InterPro" id="IPR029052">
    <property type="entry name" value="Metallo-depent_PP-like"/>
</dbReference>
<evidence type="ECO:0000313" key="3">
    <source>
        <dbReference type="Proteomes" id="UP000275846"/>
    </source>
</evidence>
<dbReference type="PANTHER" id="PTHR43143:SF1">
    <property type="entry name" value="SERINE_THREONINE-PROTEIN PHOSPHATASE CPPED1"/>
    <property type="match status" value="1"/>
</dbReference>
<dbReference type="GO" id="GO:0016787">
    <property type="term" value="F:hydrolase activity"/>
    <property type="evidence" value="ECO:0007669"/>
    <property type="project" value="InterPro"/>
</dbReference>
<dbReference type="PANTHER" id="PTHR43143">
    <property type="entry name" value="METALLOPHOSPHOESTERASE, CALCINEURIN SUPERFAMILY"/>
    <property type="match status" value="1"/>
</dbReference>
<protein>
    <submittedName>
        <fullName evidence="4">Metallophos domain-containing protein</fullName>
    </submittedName>
</protein>
<sequence length="314" mass="35202">MLNLPLCRPLLRATNHRLPDFALSDNKDVVFVQLADPQLGLLERYIEKRDPPFRWDRELVLTKRAVNAINNLVPKPEFVMVCGDLIDAQPGNPDRPAQAADLMRAFEGLHPDIRLLVLPGNHDVGDRPFASDLRDYRSLWGDDYFSFSYKNCKFVVVNSQLYWDSSNCGSEAALQDTWLRSELFASDNKLADHIIVFQHIPLFTEDPDEKDGYFNLPKENRLKLLHLYHDAGVRFIFSGHLHRNGGGLWAPSDGSPTLEVISSSAVGVQLGSDSSGLRVVHVSAERGLTHKYFSFDDLESGASNSFLSGLVSHA</sequence>
<dbReference type="Proteomes" id="UP000275846">
    <property type="component" value="Unassembled WGS sequence"/>
</dbReference>
<dbReference type="InterPro" id="IPR051918">
    <property type="entry name" value="STPP_CPPED1"/>
</dbReference>
<dbReference type="OrthoDB" id="45007at2759"/>
<dbReference type="EMBL" id="UYSU01037478">
    <property type="protein sequence ID" value="VDL99093.1"/>
    <property type="molecule type" value="Genomic_DNA"/>
</dbReference>
<gene>
    <name evidence="2" type="ORF">SSLN_LOCUS12708</name>
</gene>
<proteinExistence type="predicted"/>
<name>A0A183T8B0_SCHSO</name>